<feature type="region of interest" description="Disordered" evidence="1">
    <location>
        <begin position="1"/>
        <end position="20"/>
    </location>
</feature>
<keyword evidence="3" id="KW-0489">Methyltransferase</keyword>
<dbReference type="InterPro" id="IPR050508">
    <property type="entry name" value="Methyltransf_Superfamily"/>
</dbReference>
<dbReference type="Pfam" id="PF08241">
    <property type="entry name" value="Methyltransf_11"/>
    <property type="match status" value="1"/>
</dbReference>
<dbReference type="Proteomes" id="UP000028492">
    <property type="component" value="Chromosome"/>
</dbReference>
<dbReference type="eggNOG" id="COG2226">
    <property type="taxonomic scope" value="Bacteria"/>
</dbReference>
<proteinExistence type="predicted"/>
<evidence type="ECO:0000313" key="3">
    <source>
        <dbReference type="EMBL" id="AIG80432.1"/>
    </source>
</evidence>
<name>A0A075V1Q5_9PSEU</name>
<gene>
    <name evidence="3" type="ORF">AJAP_38230</name>
</gene>
<dbReference type="EMBL" id="CP008953">
    <property type="protein sequence ID" value="AIG80432.1"/>
    <property type="molecule type" value="Genomic_DNA"/>
</dbReference>
<sequence length="307" mass="33782">MKVRYQARGTDPDGPSGCAEIRTRFDDPSFASTYAASYRESGPAQRYFSSRLHAVFEVLDRCPGGDLLDVGCGPGVFVRRVLDARPGDFRITAVDRSPAMVVEAAGGTADAEVDLVVGVAEALPFPDAAFDVVVAMGVLEYCDPVAVLRELERVVRPGGIVLVSMLNPLSPYRLFEWGVYWPLLRLLGRAEGLLGRSSGRRHGVPKSGIRALPVGWLWRRMREAGLHPVDVVHYDLTPAVPPFDRFLGKWTRRRERPADTVTRGFRRWMGTAYLVAATSSRRSRSRVITTDTIADTTTTPPVSSADH</sequence>
<evidence type="ECO:0000259" key="2">
    <source>
        <dbReference type="Pfam" id="PF08241"/>
    </source>
</evidence>
<reference evidence="3 4" key="1">
    <citation type="journal article" date="2014" name="J. Biotechnol.">
        <title>Complete genome sequence of the actinobacterium Amycolatopsis japonica MG417-CF17(T) (=DSM 44213T) producing (S,S)-N,N'-ethylenediaminedisuccinic acid.</title>
        <authorList>
            <person name="Stegmann E."/>
            <person name="Albersmeier A."/>
            <person name="Spohn M."/>
            <person name="Gert H."/>
            <person name="Weber T."/>
            <person name="Wohlleben W."/>
            <person name="Kalinowski J."/>
            <person name="Ruckert C."/>
        </authorList>
    </citation>
    <scope>NUCLEOTIDE SEQUENCE [LARGE SCALE GENOMIC DNA]</scope>
    <source>
        <strain evidence="4">MG417-CF17 (DSM 44213)</strain>
    </source>
</reference>
<organism evidence="3 4">
    <name type="scientific">Amycolatopsis japonica</name>
    <dbReference type="NCBI Taxonomy" id="208439"/>
    <lineage>
        <taxon>Bacteria</taxon>
        <taxon>Bacillati</taxon>
        <taxon>Actinomycetota</taxon>
        <taxon>Actinomycetes</taxon>
        <taxon>Pseudonocardiales</taxon>
        <taxon>Pseudonocardiaceae</taxon>
        <taxon>Amycolatopsis</taxon>
        <taxon>Amycolatopsis japonica group</taxon>
    </lineage>
</organism>
<dbReference type="InterPro" id="IPR029063">
    <property type="entry name" value="SAM-dependent_MTases_sf"/>
</dbReference>
<dbReference type="GO" id="GO:0032259">
    <property type="term" value="P:methylation"/>
    <property type="evidence" value="ECO:0007669"/>
    <property type="project" value="UniProtKB-KW"/>
</dbReference>
<dbReference type="HOGENOM" id="CLU_996188_0_0_11"/>
<dbReference type="KEGG" id="aja:AJAP_38230"/>
<keyword evidence="4" id="KW-1185">Reference proteome</keyword>
<dbReference type="GO" id="GO:0008757">
    <property type="term" value="F:S-adenosylmethionine-dependent methyltransferase activity"/>
    <property type="evidence" value="ECO:0007669"/>
    <property type="project" value="InterPro"/>
</dbReference>
<dbReference type="SUPFAM" id="SSF53335">
    <property type="entry name" value="S-adenosyl-L-methionine-dependent methyltransferases"/>
    <property type="match status" value="1"/>
</dbReference>
<dbReference type="STRING" id="208439.AJAP_38230"/>
<dbReference type="InterPro" id="IPR013216">
    <property type="entry name" value="Methyltransf_11"/>
</dbReference>
<evidence type="ECO:0000313" key="4">
    <source>
        <dbReference type="Proteomes" id="UP000028492"/>
    </source>
</evidence>
<dbReference type="PANTHER" id="PTHR42912:SF93">
    <property type="entry name" value="N6-ADENOSINE-METHYLTRANSFERASE TMT1A"/>
    <property type="match status" value="1"/>
</dbReference>
<dbReference type="AlphaFoldDB" id="A0A075V1Q5"/>
<feature type="domain" description="Methyltransferase type 11" evidence="2">
    <location>
        <begin position="68"/>
        <end position="162"/>
    </location>
</feature>
<protein>
    <submittedName>
        <fullName evidence="3">Type 11 methyltransferase</fullName>
    </submittedName>
</protein>
<evidence type="ECO:0000256" key="1">
    <source>
        <dbReference type="SAM" id="MobiDB-lite"/>
    </source>
</evidence>
<dbReference type="Gene3D" id="3.40.50.150">
    <property type="entry name" value="Vaccinia Virus protein VP39"/>
    <property type="match status" value="1"/>
</dbReference>
<dbReference type="PANTHER" id="PTHR42912">
    <property type="entry name" value="METHYLTRANSFERASE"/>
    <property type="match status" value="1"/>
</dbReference>
<dbReference type="CDD" id="cd02440">
    <property type="entry name" value="AdoMet_MTases"/>
    <property type="match status" value="1"/>
</dbReference>
<accession>A0A075V1Q5</accession>
<keyword evidence="3" id="KW-0808">Transferase</keyword>